<feature type="non-terminal residue" evidence="3">
    <location>
        <position position="1"/>
    </location>
</feature>
<feature type="domain" description="Tip attachment protein J" evidence="2">
    <location>
        <begin position="3"/>
        <end position="155"/>
    </location>
</feature>
<evidence type="ECO:0000313" key="4">
    <source>
        <dbReference type="Proteomes" id="UP001549164"/>
    </source>
</evidence>
<dbReference type="InterPro" id="IPR015406">
    <property type="entry name" value="GpJ_CSF"/>
</dbReference>
<evidence type="ECO:0000313" key="3">
    <source>
        <dbReference type="EMBL" id="MET3602209.1"/>
    </source>
</evidence>
<sequence length="549" mass="59762">RPLDALEELRLACNALLAEVGGIFKVQVGAPGSAVYAFTDDDIIITKGQSLAPHGTLDDTTNAVEATYPEPAEKWTMKDAPARYDSALELADGNRRLPESFSFEACPYGGQVQRLMQAMLKDARRFRTHQFFLPPDAWPLEPNDVVSWTSDRNGYDNKKFLVVGISTTPGVNAAVSLKEIDPSDYDWSAADALPTAVGWLGKIGVPAQVMTGWNVQPATLHDAEGNAWRPTIRVGWAGGLDDVERVWVQVRLAANGDVVFDSDSMRYASPYYALLQPVFRHNTDYEVRGRYIPISRRPTEWSSWLSVTTPDVATDLDVTLDTVGEDVRQTLEGLYAGLDGAFKRLADLAASVSLQGSVGLLDRQELRQQAGEALAQIIEERLVRATEDEALAQRTLLLGAELDDATAALAQEQIARATVDEALAEQTNTLTAQLGDAFAAGQVRFSVAADQSGVDARFSVLIRAGTGGAFRESGFYLEVYTEGGIQRSRFAVNADQFVVLNNGQRPLVFEGGTLKLNVADIGTVRAGYMESLNNKMIVDLNAGRIIIRS</sequence>
<gene>
    <name evidence="3" type="ORF">ABID12_004183</name>
</gene>
<name>A0ABV2IH13_9HYPH</name>
<dbReference type="Pfam" id="PF13550">
    <property type="entry name" value="Phage-tail_3"/>
    <property type="match status" value="1"/>
</dbReference>
<proteinExistence type="predicted"/>
<evidence type="ECO:0000259" key="1">
    <source>
        <dbReference type="Pfam" id="PF09327"/>
    </source>
</evidence>
<evidence type="ECO:0008006" key="5">
    <source>
        <dbReference type="Google" id="ProtNLM"/>
    </source>
</evidence>
<evidence type="ECO:0000259" key="2">
    <source>
        <dbReference type="Pfam" id="PF13550"/>
    </source>
</evidence>
<comment type="caution">
    <text evidence="3">The sequence shown here is derived from an EMBL/GenBank/DDBJ whole genome shotgun (WGS) entry which is preliminary data.</text>
</comment>
<dbReference type="Pfam" id="PF09327">
    <property type="entry name" value="Phage_Tail_Tip"/>
    <property type="match status" value="1"/>
</dbReference>
<dbReference type="RefSeq" id="WP_354435953.1">
    <property type="nucleotide sequence ID" value="NZ_JBEPLY010000027.1"/>
</dbReference>
<organism evidence="3 4">
    <name type="scientific">Martelella mangrovi</name>
    <dbReference type="NCBI Taxonomy" id="1397477"/>
    <lineage>
        <taxon>Bacteria</taxon>
        <taxon>Pseudomonadati</taxon>
        <taxon>Pseudomonadota</taxon>
        <taxon>Alphaproteobacteria</taxon>
        <taxon>Hyphomicrobiales</taxon>
        <taxon>Aurantimonadaceae</taxon>
        <taxon>Martelella</taxon>
    </lineage>
</organism>
<feature type="domain" description="Tip attachment protein J central straight fiber" evidence="1">
    <location>
        <begin position="451"/>
        <end position="531"/>
    </location>
</feature>
<protein>
    <recommendedName>
        <fullName evidence="5">DUF1983 domain-containing protein</fullName>
    </recommendedName>
</protein>
<dbReference type="InterPro" id="IPR032876">
    <property type="entry name" value="J_dom"/>
</dbReference>
<accession>A0ABV2IH13</accession>
<dbReference type="EMBL" id="JBEPLY010000027">
    <property type="protein sequence ID" value="MET3602209.1"/>
    <property type="molecule type" value="Genomic_DNA"/>
</dbReference>
<keyword evidence="4" id="KW-1185">Reference proteome</keyword>
<dbReference type="Proteomes" id="UP001549164">
    <property type="component" value="Unassembled WGS sequence"/>
</dbReference>
<reference evidence="3 4" key="1">
    <citation type="submission" date="2024-06" db="EMBL/GenBank/DDBJ databases">
        <title>Genomic Encyclopedia of Type Strains, Phase IV (KMG-IV): sequencing the most valuable type-strain genomes for metagenomic binning, comparative biology and taxonomic classification.</title>
        <authorList>
            <person name="Goeker M."/>
        </authorList>
    </citation>
    <scope>NUCLEOTIDE SEQUENCE [LARGE SCALE GENOMIC DNA]</scope>
    <source>
        <strain evidence="3 4">DSM 28102</strain>
    </source>
</reference>